<dbReference type="InterPro" id="IPR011147">
    <property type="entry name" value="Bifunc_Aspkin/hSer_DH"/>
</dbReference>
<evidence type="ECO:0000256" key="10">
    <source>
        <dbReference type="ARBA" id="ARBA00022679"/>
    </source>
</evidence>
<comment type="pathway">
    <text evidence="6">Amino-acid biosynthesis; L-threonine biosynthesis; L-threonine from L-aspartate: step 1/5.</text>
</comment>
<dbReference type="InterPro" id="IPR001048">
    <property type="entry name" value="Asp/Glu/Uridylate_kinase"/>
</dbReference>
<evidence type="ECO:0000256" key="24">
    <source>
        <dbReference type="ARBA" id="ARBA00048561"/>
    </source>
</evidence>
<feature type="domain" description="Aspartokinase ACT" evidence="31">
    <location>
        <begin position="629"/>
        <end position="689"/>
    </location>
</feature>
<evidence type="ECO:0000256" key="7">
    <source>
        <dbReference type="ARBA" id="ARBA00007952"/>
    </source>
</evidence>
<dbReference type="InterPro" id="IPR001342">
    <property type="entry name" value="HDH_cat"/>
</dbReference>
<dbReference type="Gene3D" id="3.40.1160.10">
    <property type="entry name" value="Acetylglutamate kinase-like"/>
    <property type="match status" value="1"/>
</dbReference>
<evidence type="ECO:0000256" key="16">
    <source>
        <dbReference type="ARBA" id="ARBA00022857"/>
    </source>
</evidence>
<comment type="function">
    <text evidence="23">Bifunctional aspartate kinase and homoserine dehydrogenase that catalyzes the first and the third steps toward the synthesis of lysine, methionine and threonine from aspartate.</text>
</comment>
<keyword evidence="9" id="KW-0028">Amino-acid biosynthesis</keyword>
<dbReference type="GO" id="GO:0009086">
    <property type="term" value="P:methionine biosynthetic process"/>
    <property type="evidence" value="ECO:0007669"/>
    <property type="project" value="UniProtKB-KW"/>
</dbReference>
<feature type="domain" description="Aspartate/homoserine dehydrogenase NAD-binding" evidence="30">
    <location>
        <begin position="779"/>
        <end position="913"/>
    </location>
</feature>
<dbReference type="Pfam" id="PF00561">
    <property type="entry name" value="Abhydrolase_1"/>
    <property type="match status" value="1"/>
</dbReference>
<keyword evidence="33" id="KW-1185">Reference proteome</keyword>
<accession>A0A846QV88</accession>
<evidence type="ECO:0000256" key="18">
    <source>
        <dbReference type="ARBA" id="ARBA00023027"/>
    </source>
</evidence>
<comment type="caution">
    <text evidence="32">The sequence shown here is derived from an EMBL/GenBank/DDBJ whole genome shotgun (WGS) entry which is preliminary data.</text>
</comment>
<evidence type="ECO:0000256" key="6">
    <source>
        <dbReference type="ARBA" id="ARBA00005139"/>
    </source>
</evidence>
<dbReference type="PANTHER" id="PTHR43070:SF3">
    <property type="entry name" value="HOMOSERINE DEHYDROGENASE"/>
    <property type="match status" value="1"/>
</dbReference>
<dbReference type="SUPFAM" id="SSF55347">
    <property type="entry name" value="Glyceraldehyde-3-phosphate dehydrogenase-like, C-terminal domain"/>
    <property type="match status" value="1"/>
</dbReference>
<evidence type="ECO:0000256" key="21">
    <source>
        <dbReference type="ARBA" id="ARBA00023167"/>
    </source>
</evidence>
<dbReference type="SUPFAM" id="SSF53474">
    <property type="entry name" value="alpha/beta-Hydrolases"/>
    <property type="match status" value="1"/>
</dbReference>
<keyword evidence="10 32" id="KW-0808">Transferase</keyword>
<comment type="pathway">
    <text evidence="4">Amino-acid biosynthesis; L-threonine biosynthesis; L-threonine from L-aspartate: step 3/5.</text>
</comment>
<comment type="pathway">
    <text evidence="3">Amino-acid biosynthesis; L-methionine biosynthesis via de novo pathway; L-homoserine from L-aspartate: step 1/3.</text>
</comment>
<dbReference type="CDD" id="cd04921">
    <property type="entry name" value="ACT_AKi-HSDH-ThrA-like_1"/>
    <property type="match status" value="1"/>
</dbReference>
<dbReference type="AlphaFoldDB" id="A0A846QV88"/>
<keyword evidence="21" id="KW-0486">Methionine biosynthesis</keyword>
<dbReference type="Pfam" id="PF22468">
    <property type="entry name" value="ACT_9"/>
    <property type="match status" value="1"/>
</dbReference>
<keyword evidence="14" id="KW-0418">Kinase</keyword>
<evidence type="ECO:0000256" key="26">
    <source>
        <dbReference type="ARBA" id="ARBA00049031"/>
    </source>
</evidence>
<dbReference type="UniPathway" id="UPA00050">
    <property type="reaction ID" value="UER00063"/>
</dbReference>
<dbReference type="SUPFAM" id="SSF53633">
    <property type="entry name" value="Carbamate kinase-like"/>
    <property type="match status" value="1"/>
</dbReference>
<dbReference type="Gene3D" id="3.30.360.10">
    <property type="entry name" value="Dihydrodipicolinate Reductase, domain 2"/>
    <property type="match status" value="1"/>
</dbReference>
<evidence type="ECO:0000259" key="28">
    <source>
        <dbReference type="Pfam" id="PF00696"/>
    </source>
</evidence>
<dbReference type="UniPathway" id="UPA00051">
    <property type="reaction ID" value="UER00465"/>
</dbReference>
<dbReference type="GO" id="GO:0009089">
    <property type="term" value="P:lysine biosynthetic process via diaminopimelate"/>
    <property type="evidence" value="ECO:0007669"/>
    <property type="project" value="UniProtKB-UniPathway"/>
</dbReference>
<keyword evidence="17" id="KW-0560">Oxidoreductase</keyword>
<dbReference type="SUPFAM" id="SSF51735">
    <property type="entry name" value="NAD(P)-binding Rossmann-fold domains"/>
    <property type="match status" value="1"/>
</dbReference>
<keyword evidence="19" id="KW-0915">Sodium</keyword>
<dbReference type="UniPathway" id="UPA00034">
    <property type="reaction ID" value="UER00015"/>
</dbReference>
<feature type="domain" description="Aspartate/glutamate/uridylate kinase" evidence="28">
    <location>
        <begin position="324"/>
        <end position="597"/>
    </location>
</feature>
<dbReference type="InterPro" id="IPR029058">
    <property type="entry name" value="AB_hydrolase_fold"/>
</dbReference>
<dbReference type="PANTHER" id="PTHR43070">
    <property type="match status" value="1"/>
</dbReference>
<comment type="similarity">
    <text evidence="8">In the N-terminal section; belongs to the aspartokinase family.</text>
</comment>
<keyword evidence="20" id="KW-0457">Lysine biosynthesis</keyword>
<evidence type="ECO:0000256" key="5">
    <source>
        <dbReference type="ARBA" id="ARBA00005062"/>
    </source>
</evidence>
<dbReference type="Pfam" id="PF03447">
    <property type="entry name" value="NAD_binding_3"/>
    <property type="match status" value="1"/>
</dbReference>
<dbReference type="GO" id="GO:0004412">
    <property type="term" value="F:homoserine dehydrogenase activity"/>
    <property type="evidence" value="ECO:0007669"/>
    <property type="project" value="UniProtKB-EC"/>
</dbReference>
<feature type="domain" description="AB hydrolase-1" evidence="27">
    <location>
        <begin position="35"/>
        <end position="147"/>
    </location>
</feature>
<evidence type="ECO:0000259" key="27">
    <source>
        <dbReference type="Pfam" id="PF00561"/>
    </source>
</evidence>
<comment type="catalytic activity">
    <reaction evidence="26">
        <text>L-homoserine + NAD(+) = L-aspartate 4-semialdehyde + NADH + H(+)</text>
        <dbReference type="Rhea" id="RHEA:15757"/>
        <dbReference type="ChEBI" id="CHEBI:15378"/>
        <dbReference type="ChEBI" id="CHEBI:57476"/>
        <dbReference type="ChEBI" id="CHEBI:57540"/>
        <dbReference type="ChEBI" id="CHEBI:57945"/>
        <dbReference type="ChEBI" id="CHEBI:537519"/>
        <dbReference type="EC" id="1.1.1.3"/>
    </reaction>
    <physiologicalReaction direction="right-to-left" evidence="26">
        <dbReference type="Rhea" id="RHEA:15759"/>
    </physiologicalReaction>
</comment>
<comment type="pathway">
    <text evidence="5">Amino-acid biosynthesis; L-methionine biosynthesis via de novo pathway; L-homoserine from L-aspartate: step 3/3.</text>
</comment>
<evidence type="ECO:0000256" key="13">
    <source>
        <dbReference type="ARBA" id="ARBA00022741"/>
    </source>
</evidence>
<dbReference type="InterPro" id="IPR005106">
    <property type="entry name" value="Asp/hSer_DH_NAD-bd"/>
</dbReference>
<dbReference type="Gene3D" id="3.40.50.720">
    <property type="entry name" value="NAD(P)-binding Rossmann-like Domain"/>
    <property type="match status" value="1"/>
</dbReference>
<keyword evidence="11" id="KW-0791">Threonine biosynthesis</keyword>
<dbReference type="Gene3D" id="3.30.2130.10">
    <property type="entry name" value="VC0802-like"/>
    <property type="match status" value="1"/>
</dbReference>
<reference evidence="32 33" key="1">
    <citation type="submission" date="2020-03" db="EMBL/GenBank/DDBJ databases">
        <title>Genomic Encyclopedia of Type Strains, Phase IV (KMG-IV): sequencing the most valuable type-strain genomes for metagenomic binning, comparative biology and taxonomic classification.</title>
        <authorList>
            <person name="Goeker M."/>
        </authorList>
    </citation>
    <scope>NUCLEOTIDE SEQUENCE [LARGE SCALE GENOMIC DNA]</scope>
    <source>
        <strain evidence="32 33">DSM 29762</strain>
    </source>
</reference>
<evidence type="ECO:0000256" key="17">
    <source>
        <dbReference type="ARBA" id="ARBA00023002"/>
    </source>
</evidence>
<comment type="catalytic activity">
    <reaction evidence="25">
        <text>L-homoserine + NADP(+) = L-aspartate 4-semialdehyde + NADPH + H(+)</text>
        <dbReference type="Rhea" id="RHEA:15761"/>
        <dbReference type="ChEBI" id="CHEBI:15378"/>
        <dbReference type="ChEBI" id="CHEBI:57476"/>
        <dbReference type="ChEBI" id="CHEBI:57783"/>
        <dbReference type="ChEBI" id="CHEBI:58349"/>
        <dbReference type="ChEBI" id="CHEBI:537519"/>
        <dbReference type="EC" id="1.1.1.3"/>
    </reaction>
    <physiologicalReaction direction="right-to-left" evidence="25">
        <dbReference type="Rhea" id="RHEA:15763"/>
    </physiologicalReaction>
</comment>
<evidence type="ECO:0000313" key="32">
    <source>
        <dbReference type="EMBL" id="NJB70850.1"/>
    </source>
</evidence>
<evidence type="ECO:0000256" key="2">
    <source>
        <dbReference type="ARBA" id="ARBA00004766"/>
    </source>
</evidence>
<dbReference type="NCBIfam" id="NF006959">
    <property type="entry name" value="PRK09436.1"/>
    <property type="match status" value="1"/>
</dbReference>
<gene>
    <name evidence="32" type="ORF">GGR42_001312</name>
</gene>
<feature type="domain" description="Homoserine dehydrogenase catalytic" evidence="29">
    <location>
        <begin position="921"/>
        <end position="1122"/>
    </location>
</feature>
<evidence type="ECO:0000256" key="9">
    <source>
        <dbReference type="ARBA" id="ARBA00022605"/>
    </source>
</evidence>
<protein>
    <submittedName>
        <fullName evidence="32">Homoserine O-acetyltransferase</fullName>
    </submittedName>
</protein>
<dbReference type="Gene3D" id="3.40.50.1820">
    <property type="entry name" value="alpha/beta hydrolase"/>
    <property type="match status" value="1"/>
</dbReference>
<dbReference type="InterPro" id="IPR036291">
    <property type="entry name" value="NAD(P)-bd_dom_sf"/>
</dbReference>
<sequence>MLHHIKIDKYTTNSGKELDISLSYQLFGLELHTAPIVLVNHALTGNSDVAGKEGWWSALVGDDKCIDTKKYTVLCFNVPGNGHDSFIIENYKNFVAQDIAKIFLRGLTELNINKLYAIIGGSMGGGIAWEMAALNPNLTEHLIPVASDWKSTDWLIANCQIQEQFLINSKQPVHDARMHAMLCYRTPESFKERFKRTTNDELQVFNVESWLTHHGKKLQERFQLSAYKLMNQLLKTIDITREGEGNFIKLQNSGTNIHIIGVDSDLFFTAKENKETFKRLAQANSNVTYGEIHSLHGHDAFLIEFEQMEQLLKGVFNKNGKNKKTKVLKFGGKSLANGEGIEQVLNIIGSKINEGEKITVVLSAREKATDQLEILLQKAADGKDYSQDFEKFEAYQKYTFKNINLSKEFRELIRLFEGVALLGDYSSKIKDEVLAYGELISAKVVTQLLNDKGIPSKMLDARELIKTDTTFGDAAVLEALSKENVVEEFSKLKANEVPVITGFIASNMNNETTTLGRNGSNYTAALIANFLDAEELQNYTHVDGIYTANPDFVSDAKKLEVLSYSEANELANFGTTILHAKTIIPLIEKNIPLRILNTFNNDDKGTLISAKSSEEKIKSLSVIENTALINLEGRGLLGKVGVDARIFKALGNKGINVSIISQGSSERGIGLVVAANKAVEAKTALEQEFENDFHSKDVNMITVMDNVSVVSIVGQDLSTFHKPYNALIKNQIVPLLFNNTVSGKNVSLVLKKSDLKKALNVMHGQIFGISKKVNVIVFGHGNVGGTLIDQILKSNKTIEERKGIHLNVFAVANSRNILFNKKGITKNWKANLKEKGIPYTLNEVFEYAKEHHLENLIAVDNTASEEFVGNYFDFVENGFDLVSSNKIANTLGFDYYKLLREDLIKNQKQYLYETNVGAGLPLIDTIKLLHLSGENITRIKGIFSGSLSYIFNTFSESDASFSTILKEAMDKGFTEPDPREDLSGNDVGRKLLILARELDLHNEFSDINIQNLIPEELKKGTVVDFLKNCEVLDPIFNEIKMKQKPNHVLRYVGDLSGNLQEEKGKLDVKLISVPKTSALGQVKGSDSIIEIFTESYGGHPLVIQGAGAGSAVTARGVFGDILRIAEKN</sequence>
<dbReference type="SUPFAM" id="SSF55021">
    <property type="entry name" value="ACT-like"/>
    <property type="match status" value="2"/>
</dbReference>
<evidence type="ECO:0000256" key="25">
    <source>
        <dbReference type="ARBA" id="ARBA00048841"/>
    </source>
</evidence>
<comment type="cofactor">
    <cofactor evidence="1">
        <name>a metal cation</name>
        <dbReference type="ChEBI" id="CHEBI:25213"/>
    </cofactor>
</comment>
<organism evidence="32 33">
    <name type="scientific">Saonia flava</name>
    <dbReference type="NCBI Taxonomy" id="523696"/>
    <lineage>
        <taxon>Bacteria</taxon>
        <taxon>Pseudomonadati</taxon>
        <taxon>Bacteroidota</taxon>
        <taxon>Flavobacteriia</taxon>
        <taxon>Flavobacteriales</taxon>
        <taxon>Flavobacteriaceae</taxon>
        <taxon>Saonia</taxon>
    </lineage>
</organism>
<dbReference type="InterPro" id="IPR036393">
    <property type="entry name" value="AceGlu_kinase-like_sf"/>
</dbReference>
<dbReference type="GO" id="GO:0009090">
    <property type="term" value="P:homoserine biosynthetic process"/>
    <property type="evidence" value="ECO:0007669"/>
    <property type="project" value="UniProtKB-ARBA"/>
</dbReference>
<keyword evidence="18" id="KW-0520">NAD</keyword>
<evidence type="ECO:0000259" key="30">
    <source>
        <dbReference type="Pfam" id="PF03447"/>
    </source>
</evidence>
<dbReference type="GO" id="GO:0046872">
    <property type="term" value="F:metal ion binding"/>
    <property type="evidence" value="ECO:0007669"/>
    <property type="project" value="UniProtKB-KW"/>
</dbReference>
<evidence type="ECO:0000256" key="3">
    <source>
        <dbReference type="ARBA" id="ARBA00004986"/>
    </source>
</evidence>
<evidence type="ECO:0000256" key="20">
    <source>
        <dbReference type="ARBA" id="ARBA00023154"/>
    </source>
</evidence>
<evidence type="ECO:0000313" key="33">
    <source>
        <dbReference type="Proteomes" id="UP000590442"/>
    </source>
</evidence>
<keyword evidence="13" id="KW-0547">Nucleotide-binding</keyword>
<evidence type="ECO:0000256" key="12">
    <source>
        <dbReference type="ARBA" id="ARBA00022723"/>
    </source>
</evidence>
<dbReference type="Proteomes" id="UP000590442">
    <property type="component" value="Unassembled WGS sequence"/>
</dbReference>
<proteinExistence type="inferred from homology"/>
<dbReference type="EMBL" id="JAATJJ010000001">
    <property type="protein sequence ID" value="NJB70850.1"/>
    <property type="molecule type" value="Genomic_DNA"/>
</dbReference>
<dbReference type="Pfam" id="PF00696">
    <property type="entry name" value="AA_kinase"/>
    <property type="match status" value="1"/>
</dbReference>
<dbReference type="GO" id="GO:0004072">
    <property type="term" value="F:aspartate kinase activity"/>
    <property type="evidence" value="ECO:0007669"/>
    <property type="project" value="UniProtKB-EC"/>
</dbReference>
<dbReference type="InterPro" id="IPR054352">
    <property type="entry name" value="ACT_Aspartokinase"/>
</dbReference>
<name>A0A846QV88_9FLAO</name>
<dbReference type="InterPro" id="IPR000073">
    <property type="entry name" value="AB_hydrolase_1"/>
</dbReference>
<evidence type="ECO:0000259" key="31">
    <source>
        <dbReference type="Pfam" id="PF22468"/>
    </source>
</evidence>
<dbReference type="NCBIfam" id="TIGR00657">
    <property type="entry name" value="asp_kinases"/>
    <property type="match status" value="1"/>
</dbReference>
<evidence type="ECO:0000259" key="29">
    <source>
        <dbReference type="Pfam" id="PF00742"/>
    </source>
</evidence>
<dbReference type="RefSeq" id="WP_167962075.1">
    <property type="nucleotide sequence ID" value="NZ_JAATJJ010000001.1"/>
</dbReference>
<keyword evidence="16" id="KW-0521">NADP</keyword>
<dbReference type="GO" id="GO:0005524">
    <property type="term" value="F:ATP binding"/>
    <property type="evidence" value="ECO:0007669"/>
    <property type="project" value="UniProtKB-KW"/>
</dbReference>
<comment type="similarity">
    <text evidence="7">In the C-terminal section; belongs to the homoserine dehydrogenase family.</text>
</comment>
<evidence type="ECO:0000256" key="15">
    <source>
        <dbReference type="ARBA" id="ARBA00022840"/>
    </source>
</evidence>
<evidence type="ECO:0000256" key="22">
    <source>
        <dbReference type="ARBA" id="ARBA00023268"/>
    </source>
</evidence>
<dbReference type="Pfam" id="PF00742">
    <property type="entry name" value="Homoserine_dh"/>
    <property type="match status" value="1"/>
</dbReference>
<dbReference type="InterPro" id="IPR045865">
    <property type="entry name" value="ACT-like_dom_sf"/>
</dbReference>
<keyword evidence="15" id="KW-0067">ATP-binding</keyword>
<evidence type="ECO:0000256" key="19">
    <source>
        <dbReference type="ARBA" id="ARBA00023053"/>
    </source>
</evidence>
<dbReference type="InterPro" id="IPR019811">
    <property type="entry name" value="HDH_CS"/>
</dbReference>
<dbReference type="PROSITE" id="PS01042">
    <property type="entry name" value="HOMOSER_DHGENASE"/>
    <property type="match status" value="1"/>
</dbReference>
<keyword evidence="12" id="KW-0479">Metal-binding</keyword>
<evidence type="ECO:0000256" key="11">
    <source>
        <dbReference type="ARBA" id="ARBA00022697"/>
    </source>
</evidence>
<comment type="catalytic activity">
    <reaction evidence="24">
        <text>L-aspartate + ATP = 4-phospho-L-aspartate + ADP</text>
        <dbReference type="Rhea" id="RHEA:23776"/>
        <dbReference type="ChEBI" id="CHEBI:29991"/>
        <dbReference type="ChEBI" id="CHEBI:30616"/>
        <dbReference type="ChEBI" id="CHEBI:57535"/>
        <dbReference type="ChEBI" id="CHEBI:456216"/>
        <dbReference type="EC" id="2.7.2.4"/>
    </reaction>
    <physiologicalReaction direction="left-to-right" evidence="24">
        <dbReference type="Rhea" id="RHEA:23777"/>
    </physiologicalReaction>
</comment>
<evidence type="ECO:0000256" key="23">
    <source>
        <dbReference type="ARBA" id="ARBA00044938"/>
    </source>
</evidence>
<comment type="pathway">
    <text evidence="2">Amino-acid biosynthesis; L-lysine biosynthesis via DAP pathway; (S)-tetrahydrodipicolinate from L-aspartate: step 1/4.</text>
</comment>
<evidence type="ECO:0000256" key="14">
    <source>
        <dbReference type="ARBA" id="ARBA00022777"/>
    </source>
</evidence>
<keyword evidence="22" id="KW-0511">Multifunctional enzyme</keyword>
<dbReference type="GO" id="GO:0009088">
    <property type="term" value="P:threonine biosynthetic process"/>
    <property type="evidence" value="ECO:0007669"/>
    <property type="project" value="UniProtKB-UniPathway"/>
</dbReference>
<dbReference type="FunFam" id="3.30.360.10:FF:000006">
    <property type="entry name" value="Bifunctional aspartokinase/homoserine dehydrogenase"/>
    <property type="match status" value="1"/>
</dbReference>
<evidence type="ECO:0000256" key="4">
    <source>
        <dbReference type="ARBA" id="ARBA00005056"/>
    </source>
</evidence>
<evidence type="ECO:0000256" key="8">
    <source>
        <dbReference type="ARBA" id="ARBA00010046"/>
    </source>
</evidence>
<evidence type="ECO:0000256" key="1">
    <source>
        <dbReference type="ARBA" id="ARBA00001920"/>
    </source>
</evidence>
<dbReference type="GO" id="GO:0050661">
    <property type="term" value="F:NADP binding"/>
    <property type="evidence" value="ECO:0007669"/>
    <property type="project" value="InterPro"/>
</dbReference>
<dbReference type="InterPro" id="IPR001341">
    <property type="entry name" value="Asp_kinase"/>
</dbReference>